<feature type="region of interest" description="Disordered" evidence="1">
    <location>
        <begin position="169"/>
        <end position="189"/>
    </location>
</feature>
<evidence type="ECO:0000313" key="4">
    <source>
        <dbReference type="Proteomes" id="UP000887226"/>
    </source>
</evidence>
<name>A0A9P8CDQ0_9HELO</name>
<keyword evidence="2" id="KW-1133">Transmembrane helix</keyword>
<proteinExistence type="predicted"/>
<evidence type="ECO:0000256" key="1">
    <source>
        <dbReference type="SAM" id="MobiDB-lite"/>
    </source>
</evidence>
<organism evidence="3 4">
    <name type="scientific">Calycina marina</name>
    <dbReference type="NCBI Taxonomy" id="1763456"/>
    <lineage>
        <taxon>Eukaryota</taxon>
        <taxon>Fungi</taxon>
        <taxon>Dikarya</taxon>
        <taxon>Ascomycota</taxon>
        <taxon>Pezizomycotina</taxon>
        <taxon>Leotiomycetes</taxon>
        <taxon>Helotiales</taxon>
        <taxon>Pezizellaceae</taxon>
        <taxon>Calycina</taxon>
    </lineage>
</organism>
<reference evidence="3" key="1">
    <citation type="journal article" date="2021" name="IMA Fungus">
        <title>Genomic characterization of three marine fungi, including Emericellopsis atlantica sp. nov. with signatures of a generalist lifestyle and marine biomass degradation.</title>
        <authorList>
            <person name="Hagestad O.C."/>
            <person name="Hou L."/>
            <person name="Andersen J.H."/>
            <person name="Hansen E.H."/>
            <person name="Altermark B."/>
            <person name="Li C."/>
            <person name="Kuhnert E."/>
            <person name="Cox R.J."/>
            <person name="Crous P.W."/>
            <person name="Spatafora J.W."/>
            <person name="Lail K."/>
            <person name="Amirebrahimi M."/>
            <person name="Lipzen A."/>
            <person name="Pangilinan J."/>
            <person name="Andreopoulos W."/>
            <person name="Hayes R.D."/>
            <person name="Ng V."/>
            <person name="Grigoriev I.V."/>
            <person name="Jackson S.A."/>
            <person name="Sutton T.D.S."/>
            <person name="Dobson A.D.W."/>
            <person name="Rama T."/>
        </authorList>
    </citation>
    <scope>NUCLEOTIDE SEQUENCE</scope>
    <source>
        <strain evidence="3">TRa3180A</strain>
    </source>
</reference>
<feature type="region of interest" description="Disordered" evidence="1">
    <location>
        <begin position="272"/>
        <end position="292"/>
    </location>
</feature>
<dbReference type="Proteomes" id="UP000887226">
    <property type="component" value="Unassembled WGS sequence"/>
</dbReference>
<sequence length="322" mass="34189">MTPESTASASQLVVTSFPLNPLTVSFSPPADCSAIYESTVFMVAPTTTCLPPSAGLASSQFFSPGTACPTGYWNACHDTTGVTSITTVTCCPIVSDLTMSCARTRLSKVWSTLFCTWAPTESTWVQVTLSDDGGQTSTSSVNFISPAGLNAFGVRMLYESTDVLTTTTSSSMSIKSNPTSLPTSTSIPPSTSFTATATSRAAAGLSTGAKAAIGVVIPLASFAILGSLFFWWRRKRSNAKTADYQIDQVTPAAAFQLPYQDKKTYTPIELSEDGGRSELPSGAYTRFREDEPVELPATNIGGEERSHAYGITATEEVARYDR</sequence>
<keyword evidence="2" id="KW-0812">Transmembrane</keyword>
<accession>A0A9P8CDQ0</accession>
<evidence type="ECO:0000313" key="3">
    <source>
        <dbReference type="EMBL" id="KAG9242850.1"/>
    </source>
</evidence>
<comment type="caution">
    <text evidence="3">The sequence shown here is derived from an EMBL/GenBank/DDBJ whole genome shotgun (WGS) entry which is preliminary data.</text>
</comment>
<dbReference type="EMBL" id="MU254029">
    <property type="protein sequence ID" value="KAG9242850.1"/>
    <property type="molecule type" value="Genomic_DNA"/>
</dbReference>
<gene>
    <name evidence="3" type="ORF">BJ878DRAFT_513478</name>
</gene>
<feature type="transmembrane region" description="Helical" evidence="2">
    <location>
        <begin position="211"/>
        <end position="232"/>
    </location>
</feature>
<protein>
    <submittedName>
        <fullName evidence="3">Uncharacterized protein</fullName>
    </submittedName>
</protein>
<evidence type="ECO:0000256" key="2">
    <source>
        <dbReference type="SAM" id="Phobius"/>
    </source>
</evidence>
<keyword evidence="2" id="KW-0472">Membrane</keyword>
<keyword evidence="4" id="KW-1185">Reference proteome</keyword>
<dbReference type="AlphaFoldDB" id="A0A9P8CDQ0"/>
<dbReference type="OrthoDB" id="4770059at2759"/>